<evidence type="ECO:0000313" key="2">
    <source>
        <dbReference type="Proteomes" id="UP000281993"/>
    </source>
</evidence>
<keyword evidence="2" id="KW-1185">Reference proteome</keyword>
<accession>A0A386KRY0</accession>
<dbReference type="Proteomes" id="UP000281993">
    <property type="component" value="Segment"/>
</dbReference>
<sequence>MAAKILHLLVTDADHVLEMLPEVGLSGARMEDEPEGQVVKIVATGDNNAEDLWFELSWHADKLGIISGRFVEQADS</sequence>
<evidence type="ECO:0000313" key="1">
    <source>
        <dbReference type="EMBL" id="AYD87343.1"/>
    </source>
</evidence>
<name>A0A386KRY0_9CAUD</name>
<gene>
    <name evidence="1" type="primary">42</name>
    <name evidence="1" type="ORF">SEA_VALENTINIPUFF_42</name>
</gene>
<reference evidence="1 2" key="1">
    <citation type="submission" date="2018-08" db="EMBL/GenBank/DDBJ databases">
        <authorList>
            <person name="Preder H."/>
            <person name="Servin-Meza L.A."/>
            <person name="Bonilla J.A."/>
            <person name="Klyczek K."/>
            <person name="Garlena R.A."/>
            <person name="Russell D.A."/>
            <person name="Pope W.H."/>
            <person name="Jacobs-Sera D."/>
            <person name="Hatfull G.F."/>
        </authorList>
    </citation>
    <scope>NUCLEOTIDE SEQUENCE [LARGE SCALE GENOMIC DNA]</scope>
</reference>
<organism evidence="1 2">
    <name type="scientific">Microbacterium phage ValentiniPuff</name>
    <dbReference type="NCBI Taxonomy" id="2315705"/>
    <lineage>
        <taxon>Viruses</taxon>
        <taxon>Duplodnaviria</taxon>
        <taxon>Heunggongvirae</taxon>
        <taxon>Uroviricota</taxon>
        <taxon>Caudoviricetes</taxon>
        <taxon>Valentinivirus</taxon>
        <taxon>Valentinivirus valentinipuff</taxon>
    </lineage>
</organism>
<protein>
    <submittedName>
        <fullName evidence="1">Uncharacterized protein</fullName>
    </submittedName>
</protein>
<dbReference type="EMBL" id="MH825712">
    <property type="protein sequence ID" value="AYD87343.1"/>
    <property type="molecule type" value="Genomic_DNA"/>
</dbReference>
<proteinExistence type="predicted"/>